<comment type="caution">
    <text evidence="1">The sequence shown here is derived from an EMBL/GenBank/DDBJ whole genome shotgun (WGS) entry which is preliminary data.</text>
</comment>
<accession>A0A0B9G694</accession>
<dbReference type="EMBL" id="JWLZ01000124">
    <property type="protein sequence ID" value="KHT64129.1"/>
    <property type="molecule type" value="Genomic_DNA"/>
</dbReference>
<organism evidence="1 2">
    <name type="scientific">Photobacterium gaetbulicola</name>
    <dbReference type="NCBI Taxonomy" id="1295392"/>
    <lineage>
        <taxon>Bacteria</taxon>
        <taxon>Pseudomonadati</taxon>
        <taxon>Pseudomonadota</taxon>
        <taxon>Gammaproteobacteria</taxon>
        <taxon>Vibrionales</taxon>
        <taxon>Vibrionaceae</taxon>
        <taxon>Photobacterium</taxon>
    </lineage>
</organism>
<reference evidence="1 2" key="1">
    <citation type="submission" date="2014-12" db="EMBL/GenBank/DDBJ databases">
        <title>Genome sequencing of Photobacterium gaetbulicola AD005a.</title>
        <authorList>
            <person name="Adrian T.G.S."/>
            <person name="Chan K.G."/>
        </authorList>
    </citation>
    <scope>NUCLEOTIDE SEQUENCE [LARGE SCALE GENOMIC DNA]</scope>
    <source>
        <strain evidence="1 2">AD005a</strain>
    </source>
</reference>
<evidence type="ECO:0000313" key="2">
    <source>
        <dbReference type="Proteomes" id="UP000031278"/>
    </source>
</evidence>
<dbReference type="AlphaFoldDB" id="A0A0B9G694"/>
<evidence type="ECO:0000313" key="1">
    <source>
        <dbReference type="EMBL" id="KHT64129.1"/>
    </source>
</evidence>
<proteinExistence type="predicted"/>
<sequence>MSASKIRYRNKSKGCAKSYKRGKLGGWRWAMGDGRWAMGDGRWASQIDYKSLTMSNSCFFSWLFL</sequence>
<protein>
    <submittedName>
        <fullName evidence="1">Uncharacterized protein</fullName>
    </submittedName>
</protein>
<name>A0A0B9G694_9GAMM</name>
<gene>
    <name evidence="1" type="ORF">RJ45_08565</name>
</gene>
<dbReference type="Proteomes" id="UP000031278">
    <property type="component" value="Unassembled WGS sequence"/>
</dbReference>